<keyword evidence="10" id="KW-1185">Reference proteome</keyword>
<feature type="region of interest" description="Disordered" evidence="7">
    <location>
        <begin position="184"/>
        <end position="223"/>
    </location>
</feature>
<keyword evidence="3 6" id="KW-0863">Zinc-finger</keyword>
<name>A0ABR0UQC5_REHGL</name>
<keyword evidence="4" id="KW-0862">Zinc</keyword>
<dbReference type="InterPro" id="IPR044246">
    <property type="entry name" value="ZFP3-like"/>
</dbReference>
<evidence type="ECO:0000256" key="2">
    <source>
        <dbReference type="ARBA" id="ARBA00022723"/>
    </source>
</evidence>
<evidence type="ECO:0000313" key="9">
    <source>
        <dbReference type="EMBL" id="KAK6124880.1"/>
    </source>
</evidence>
<feature type="region of interest" description="Disordered" evidence="7">
    <location>
        <begin position="1"/>
        <end position="30"/>
    </location>
</feature>
<dbReference type="Proteomes" id="UP001318860">
    <property type="component" value="Unassembled WGS sequence"/>
</dbReference>
<keyword evidence="5" id="KW-0539">Nucleus</keyword>
<keyword evidence="2" id="KW-0479">Metal-binding</keyword>
<evidence type="ECO:0000256" key="6">
    <source>
        <dbReference type="PROSITE-ProRule" id="PRU00042"/>
    </source>
</evidence>
<dbReference type="PROSITE" id="PS50157">
    <property type="entry name" value="ZINC_FINGER_C2H2_2"/>
    <property type="match status" value="1"/>
</dbReference>
<evidence type="ECO:0000313" key="10">
    <source>
        <dbReference type="Proteomes" id="UP001318860"/>
    </source>
</evidence>
<reference evidence="9 10" key="1">
    <citation type="journal article" date="2021" name="Comput. Struct. Biotechnol. J.">
        <title>De novo genome assembly of the potent medicinal plant Rehmannia glutinosa using nanopore technology.</title>
        <authorList>
            <person name="Ma L."/>
            <person name="Dong C."/>
            <person name="Song C."/>
            <person name="Wang X."/>
            <person name="Zheng X."/>
            <person name="Niu Y."/>
            <person name="Chen S."/>
            <person name="Feng W."/>
        </authorList>
    </citation>
    <scope>NUCLEOTIDE SEQUENCE [LARGE SCALE GENOMIC DNA]</scope>
    <source>
        <strain evidence="9">DH-2019</strain>
    </source>
</reference>
<comment type="subcellular location">
    <subcellularLocation>
        <location evidence="1">Nucleus</location>
    </subcellularLocation>
</comment>
<feature type="compositionally biased region" description="Low complexity" evidence="7">
    <location>
        <begin position="11"/>
        <end position="20"/>
    </location>
</feature>
<sequence>MDNQVALSDVSSKNAEENPSPSSPEIPQPIVAPHMAIADHDREYGCKYCHKKFSNKQALGGHQNAHKVERAMEKNARDLHENHFASYFGGGLSYPGISTTTPFLGSYNRSQDFLNRSFNNYPYNPPSQQPGIQISNARPRLPLASDPYAPRQPIPEFNNVYSPWGAPRQRIPQFSGQGSYNMQNPGLNLWPERNIGGGENGNQMNDPGNQQVKDDDIDLSLKL</sequence>
<evidence type="ECO:0000256" key="1">
    <source>
        <dbReference type="ARBA" id="ARBA00004123"/>
    </source>
</evidence>
<dbReference type="InterPro" id="IPR036236">
    <property type="entry name" value="Znf_C2H2_sf"/>
</dbReference>
<evidence type="ECO:0000256" key="5">
    <source>
        <dbReference type="ARBA" id="ARBA00023242"/>
    </source>
</evidence>
<feature type="compositionally biased region" description="Polar residues" evidence="7">
    <location>
        <begin position="201"/>
        <end position="211"/>
    </location>
</feature>
<proteinExistence type="predicted"/>
<accession>A0ABR0UQC5</accession>
<dbReference type="SUPFAM" id="SSF57667">
    <property type="entry name" value="beta-beta-alpha zinc fingers"/>
    <property type="match status" value="1"/>
</dbReference>
<dbReference type="EMBL" id="JABTTQ020002286">
    <property type="protein sequence ID" value="KAK6124880.1"/>
    <property type="molecule type" value="Genomic_DNA"/>
</dbReference>
<dbReference type="PANTHER" id="PTHR47287:SF15">
    <property type="entry name" value="ZINC FINGER PROTEIN 3-LIKE"/>
    <property type="match status" value="1"/>
</dbReference>
<dbReference type="PROSITE" id="PS00028">
    <property type="entry name" value="ZINC_FINGER_C2H2_1"/>
    <property type="match status" value="1"/>
</dbReference>
<protein>
    <recommendedName>
        <fullName evidence="8">C2H2-type domain-containing protein</fullName>
    </recommendedName>
</protein>
<dbReference type="Gene3D" id="3.30.160.60">
    <property type="entry name" value="Classic Zinc Finger"/>
    <property type="match status" value="1"/>
</dbReference>
<evidence type="ECO:0000256" key="7">
    <source>
        <dbReference type="SAM" id="MobiDB-lite"/>
    </source>
</evidence>
<dbReference type="PANTHER" id="PTHR47287">
    <property type="entry name" value="C2H2 AND C2HC ZINC FINGERS SUPERFAMILY PROTEIN"/>
    <property type="match status" value="1"/>
</dbReference>
<organism evidence="9 10">
    <name type="scientific">Rehmannia glutinosa</name>
    <name type="common">Chinese foxglove</name>
    <dbReference type="NCBI Taxonomy" id="99300"/>
    <lineage>
        <taxon>Eukaryota</taxon>
        <taxon>Viridiplantae</taxon>
        <taxon>Streptophyta</taxon>
        <taxon>Embryophyta</taxon>
        <taxon>Tracheophyta</taxon>
        <taxon>Spermatophyta</taxon>
        <taxon>Magnoliopsida</taxon>
        <taxon>eudicotyledons</taxon>
        <taxon>Gunneridae</taxon>
        <taxon>Pentapetalae</taxon>
        <taxon>asterids</taxon>
        <taxon>lamiids</taxon>
        <taxon>Lamiales</taxon>
        <taxon>Orobanchaceae</taxon>
        <taxon>Rehmannieae</taxon>
        <taxon>Rehmannia</taxon>
    </lineage>
</organism>
<dbReference type="InterPro" id="IPR013087">
    <property type="entry name" value="Znf_C2H2_type"/>
</dbReference>
<feature type="domain" description="C2H2-type" evidence="8">
    <location>
        <begin position="44"/>
        <end position="71"/>
    </location>
</feature>
<feature type="compositionally biased region" description="Polar residues" evidence="7">
    <location>
        <begin position="1"/>
        <end position="10"/>
    </location>
</feature>
<gene>
    <name evidence="9" type="ORF">DH2020_041366</name>
</gene>
<evidence type="ECO:0000259" key="8">
    <source>
        <dbReference type="PROSITE" id="PS50157"/>
    </source>
</evidence>
<evidence type="ECO:0000256" key="4">
    <source>
        <dbReference type="ARBA" id="ARBA00022833"/>
    </source>
</evidence>
<comment type="caution">
    <text evidence="9">The sequence shown here is derived from an EMBL/GenBank/DDBJ whole genome shotgun (WGS) entry which is preliminary data.</text>
</comment>
<evidence type="ECO:0000256" key="3">
    <source>
        <dbReference type="ARBA" id="ARBA00022771"/>
    </source>
</evidence>